<reference evidence="1" key="2">
    <citation type="journal article" date="2020" name="Nat. Commun.">
        <title>Large-scale genome sequencing of mycorrhizal fungi provides insights into the early evolution of symbiotic traits.</title>
        <authorList>
            <person name="Miyauchi S."/>
            <person name="Kiss E."/>
            <person name="Kuo A."/>
            <person name="Drula E."/>
            <person name="Kohler A."/>
            <person name="Sanchez-Garcia M."/>
            <person name="Morin E."/>
            <person name="Andreopoulos B."/>
            <person name="Barry K.W."/>
            <person name="Bonito G."/>
            <person name="Buee M."/>
            <person name="Carver A."/>
            <person name="Chen C."/>
            <person name="Cichocki N."/>
            <person name="Clum A."/>
            <person name="Culley D."/>
            <person name="Crous P.W."/>
            <person name="Fauchery L."/>
            <person name="Girlanda M."/>
            <person name="Hayes R.D."/>
            <person name="Keri Z."/>
            <person name="LaButti K."/>
            <person name="Lipzen A."/>
            <person name="Lombard V."/>
            <person name="Magnuson J."/>
            <person name="Maillard F."/>
            <person name="Murat C."/>
            <person name="Nolan M."/>
            <person name="Ohm R.A."/>
            <person name="Pangilinan J."/>
            <person name="Pereira M.F."/>
            <person name="Perotto S."/>
            <person name="Peter M."/>
            <person name="Pfister S."/>
            <person name="Riley R."/>
            <person name="Sitrit Y."/>
            <person name="Stielow J.B."/>
            <person name="Szollosi G."/>
            <person name="Zifcakova L."/>
            <person name="Stursova M."/>
            <person name="Spatafora J.W."/>
            <person name="Tedersoo L."/>
            <person name="Vaario L.M."/>
            <person name="Yamada A."/>
            <person name="Yan M."/>
            <person name="Wang P."/>
            <person name="Xu J."/>
            <person name="Bruns T."/>
            <person name="Baldrian P."/>
            <person name="Vilgalys R."/>
            <person name="Dunand C."/>
            <person name="Henrissat B."/>
            <person name="Grigoriev I.V."/>
            <person name="Hibbett D."/>
            <person name="Nagy L.G."/>
            <person name="Martin F.M."/>
        </authorList>
    </citation>
    <scope>NUCLEOTIDE SEQUENCE</scope>
    <source>
        <strain evidence="1">P2</strain>
    </source>
</reference>
<gene>
    <name evidence="1" type="ORF">BDM02DRAFT_3115517</name>
</gene>
<evidence type="ECO:0000313" key="2">
    <source>
        <dbReference type="Proteomes" id="UP000886501"/>
    </source>
</evidence>
<organism evidence="1 2">
    <name type="scientific">Thelephora ganbajun</name>
    <name type="common">Ganba fungus</name>
    <dbReference type="NCBI Taxonomy" id="370292"/>
    <lineage>
        <taxon>Eukaryota</taxon>
        <taxon>Fungi</taxon>
        <taxon>Dikarya</taxon>
        <taxon>Basidiomycota</taxon>
        <taxon>Agaricomycotina</taxon>
        <taxon>Agaricomycetes</taxon>
        <taxon>Thelephorales</taxon>
        <taxon>Thelephoraceae</taxon>
        <taxon>Thelephora</taxon>
    </lineage>
</organism>
<sequence length="401" mass="44560">MVTYSSVTYNDQLPERTHIPLLTVDEVKGILVHLQEAYNPPVRGTRTISHREIFPPSSDNSLESTDHFQPSLAGANHPQSFSRKPACDWLTALISHLQKRLLKGGDDLEAHETLLDDAAALLAIFAGTASAGKLTRTFTFGHPSSPPVHVKVTDIPLENQDYTTLGAQTWGGAHVLAEIIIRDPHRFGLHPEQASRLMRRPRILELGAGTGLVSLAVYRFLVSRGFSATICATDFNSLILDNLAHNISINELAIPESTDPEICCDFLDWSKPDEANPNLFSSVDLVLGADIIYEELHAHWIRTCLEKFTRKPRPCSVHQPIFHLVIPLRPTHTFESSTIESTFPLRSETSGQHGWELVIFSKDSILCEVSDDGADGHVEYAYYTIGWECISSETKHNSNAR</sequence>
<name>A0ACB6ZFK8_THEGA</name>
<evidence type="ECO:0000313" key="1">
    <source>
        <dbReference type="EMBL" id="KAF9648344.1"/>
    </source>
</evidence>
<dbReference type="Proteomes" id="UP000886501">
    <property type="component" value="Unassembled WGS sequence"/>
</dbReference>
<dbReference type="EMBL" id="MU118015">
    <property type="protein sequence ID" value="KAF9648344.1"/>
    <property type="molecule type" value="Genomic_DNA"/>
</dbReference>
<keyword evidence="2" id="KW-1185">Reference proteome</keyword>
<comment type="caution">
    <text evidence="1">The sequence shown here is derived from an EMBL/GenBank/DDBJ whole genome shotgun (WGS) entry which is preliminary data.</text>
</comment>
<accession>A0ACB6ZFK8</accession>
<protein>
    <submittedName>
        <fullName evidence="1">Uncharacterized protein</fullName>
    </submittedName>
</protein>
<reference evidence="1" key="1">
    <citation type="submission" date="2019-10" db="EMBL/GenBank/DDBJ databases">
        <authorList>
            <consortium name="DOE Joint Genome Institute"/>
            <person name="Kuo A."/>
            <person name="Miyauchi S."/>
            <person name="Kiss E."/>
            <person name="Drula E."/>
            <person name="Kohler A."/>
            <person name="Sanchez-Garcia M."/>
            <person name="Andreopoulos B."/>
            <person name="Barry K.W."/>
            <person name="Bonito G."/>
            <person name="Buee M."/>
            <person name="Carver A."/>
            <person name="Chen C."/>
            <person name="Cichocki N."/>
            <person name="Clum A."/>
            <person name="Culley D."/>
            <person name="Crous P.W."/>
            <person name="Fauchery L."/>
            <person name="Girlanda M."/>
            <person name="Hayes R."/>
            <person name="Keri Z."/>
            <person name="Labutti K."/>
            <person name="Lipzen A."/>
            <person name="Lombard V."/>
            <person name="Magnuson J."/>
            <person name="Maillard F."/>
            <person name="Morin E."/>
            <person name="Murat C."/>
            <person name="Nolan M."/>
            <person name="Ohm R."/>
            <person name="Pangilinan J."/>
            <person name="Pereira M."/>
            <person name="Perotto S."/>
            <person name="Peter M."/>
            <person name="Riley R."/>
            <person name="Sitrit Y."/>
            <person name="Stielow B."/>
            <person name="Szollosi G."/>
            <person name="Zifcakova L."/>
            <person name="Stursova M."/>
            <person name="Spatafora J.W."/>
            <person name="Tedersoo L."/>
            <person name="Vaario L.-M."/>
            <person name="Yamada A."/>
            <person name="Yan M."/>
            <person name="Wang P."/>
            <person name="Xu J."/>
            <person name="Bruns T."/>
            <person name="Baldrian P."/>
            <person name="Vilgalys R."/>
            <person name="Henrissat B."/>
            <person name="Grigoriev I.V."/>
            <person name="Hibbett D."/>
            <person name="Nagy L.G."/>
            <person name="Martin F.M."/>
        </authorList>
    </citation>
    <scope>NUCLEOTIDE SEQUENCE</scope>
    <source>
        <strain evidence="1">P2</strain>
    </source>
</reference>
<proteinExistence type="predicted"/>